<proteinExistence type="predicted"/>
<organism evidence="2 3">
    <name type="scientific">Flexivirga caeni</name>
    <dbReference type="NCBI Taxonomy" id="2294115"/>
    <lineage>
        <taxon>Bacteria</taxon>
        <taxon>Bacillati</taxon>
        <taxon>Actinomycetota</taxon>
        <taxon>Actinomycetes</taxon>
        <taxon>Micrococcales</taxon>
        <taxon>Dermacoccaceae</taxon>
        <taxon>Flexivirga</taxon>
    </lineage>
</organism>
<dbReference type="Pfam" id="PF03724">
    <property type="entry name" value="META"/>
    <property type="match status" value="1"/>
</dbReference>
<dbReference type="AlphaFoldDB" id="A0A3M9M7R3"/>
<sequence length="254" mass="27048">MGSDPGARGSSGSLTGELEGRAFLSTAVAGRVLVQGSRIRLDFGARGRLRAHAGCNHLAGELRCDGQRLTVEALSMTEMSCGPALDDQDSWLQDLLQSGLDAELDGYVLTLTGRGVRLELLDRRVADPNRPLERTAWMLDGLIIGTGPTRALTSTPFEVTAWLALEHGRMRFFDGAHDYDSAVTVGSDAVHLHGEVTRRTAGDMSAHSVDLSVLTRDFRYLITGRYLTVTGAGGAGLMFVAIDTASVSVTSTGI</sequence>
<keyword evidence="3" id="KW-1185">Reference proteome</keyword>
<dbReference type="Proteomes" id="UP000271678">
    <property type="component" value="Unassembled WGS sequence"/>
</dbReference>
<dbReference type="Gene3D" id="2.40.128.270">
    <property type="match status" value="1"/>
</dbReference>
<accession>A0A3M9M7R3</accession>
<feature type="domain" description="DUF306" evidence="1">
    <location>
        <begin position="17"/>
        <end position="114"/>
    </location>
</feature>
<dbReference type="InterPro" id="IPR053147">
    <property type="entry name" value="Hsp_HslJ-like"/>
</dbReference>
<evidence type="ECO:0000313" key="2">
    <source>
        <dbReference type="EMBL" id="RNI21610.1"/>
    </source>
</evidence>
<dbReference type="InterPro" id="IPR005184">
    <property type="entry name" value="DUF306_Meta_HslJ"/>
</dbReference>
<comment type="caution">
    <text evidence="2">The sequence shown here is derived from an EMBL/GenBank/DDBJ whole genome shotgun (WGS) entry which is preliminary data.</text>
</comment>
<name>A0A3M9M7R3_9MICO</name>
<reference evidence="2 3" key="1">
    <citation type="submission" date="2018-11" db="EMBL/GenBank/DDBJ databases">
        <title>Draft genome of Simplicispira Flexivirga sp. BO-16.</title>
        <authorList>
            <person name="Im W.T."/>
        </authorList>
    </citation>
    <scope>NUCLEOTIDE SEQUENCE [LARGE SCALE GENOMIC DNA]</scope>
    <source>
        <strain evidence="2 3">BO-16</strain>
    </source>
</reference>
<dbReference type="OrthoDB" id="507754at2"/>
<dbReference type="RefSeq" id="WP_123271458.1">
    <property type="nucleotide sequence ID" value="NZ_RJJQ01000010.1"/>
</dbReference>
<dbReference type="PANTHER" id="PTHR35535">
    <property type="entry name" value="HEAT SHOCK PROTEIN HSLJ"/>
    <property type="match status" value="1"/>
</dbReference>
<protein>
    <submittedName>
        <fullName evidence="2">META domain-containing protein</fullName>
    </submittedName>
</protein>
<gene>
    <name evidence="2" type="ORF">EFY87_10625</name>
</gene>
<dbReference type="EMBL" id="RJJQ01000010">
    <property type="protein sequence ID" value="RNI21610.1"/>
    <property type="molecule type" value="Genomic_DNA"/>
</dbReference>
<dbReference type="PANTHER" id="PTHR35535:SF2">
    <property type="entry name" value="DUF306 DOMAIN-CONTAINING PROTEIN"/>
    <property type="match status" value="1"/>
</dbReference>
<dbReference type="InterPro" id="IPR038670">
    <property type="entry name" value="HslJ-like_sf"/>
</dbReference>
<evidence type="ECO:0000259" key="1">
    <source>
        <dbReference type="Pfam" id="PF03724"/>
    </source>
</evidence>
<evidence type="ECO:0000313" key="3">
    <source>
        <dbReference type="Proteomes" id="UP000271678"/>
    </source>
</evidence>